<dbReference type="EMBL" id="LAZR01036617">
    <property type="protein sequence ID" value="KKL24382.1"/>
    <property type="molecule type" value="Genomic_DNA"/>
</dbReference>
<reference evidence="1" key="1">
    <citation type="journal article" date="2015" name="Nature">
        <title>Complex archaea that bridge the gap between prokaryotes and eukaryotes.</title>
        <authorList>
            <person name="Spang A."/>
            <person name="Saw J.H."/>
            <person name="Jorgensen S.L."/>
            <person name="Zaremba-Niedzwiedzka K."/>
            <person name="Martijn J."/>
            <person name="Lind A.E."/>
            <person name="van Eijk R."/>
            <person name="Schleper C."/>
            <person name="Guy L."/>
            <person name="Ettema T.J."/>
        </authorList>
    </citation>
    <scope>NUCLEOTIDE SEQUENCE</scope>
</reference>
<organism evidence="1">
    <name type="scientific">marine sediment metagenome</name>
    <dbReference type="NCBI Taxonomy" id="412755"/>
    <lineage>
        <taxon>unclassified sequences</taxon>
        <taxon>metagenomes</taxon>
        <taxon>ecological metagenomes</taxon>
    </lineage>
</organism>
<dbReference type="Pfam" id="PF05866">
    <property type="entry name" value="RusA"/>
    <property type="match status" value="1"/>
</dbReference>
<dbReference type="GO" id="GO:0006281">
    <property type="term" value="P:DNA repair"/>
    <property type="evidence" value="ECO:0007669"/>
    <property type="project" value="InterPro"/>
</dbReference>
<dbReference type="SUPFAM" id="SSF103084">
    <property type="entry name" value="Holliday junction resolvase RusA"/>
    <property type="match status" value="1"/>
</dbReference>
<accession>A0A0F9CDB3</accession>
<sequence length="136" mass="16120">MTAQPVLIPTNHILLRVPPTSNHYWKARAIRDKYSGKWRGTIYKTTEAKEYCKAVHVLALQAGFMPYPKGGLVVFHLIWYRENMRGDLSNRVKCLEDAMQGILYENDRQVRAMHTEWILDRENPRVEVWVERYEDE</sequence>
<comment type="caution">
    <text evidence="1">The sequence shown here is derived from an EMBL/GenBank/DDBJ whole genome shotgun (WGS) entry which is preliminary data.</text>
</comment>
<proteinExistence type="predicted"/>
<dbReference type="AlphaFoldDB" id="A0A0F9CDB3"/>
<dbReference type="InterPro" id="IPR008822">
    <property type="entry name" value="Endonuclease_RusA-like"/>
</dbReference>
<evidence type="ECO:0000313" key="1">
    <source>
        <dbReference type="EMBL" id="KKL24382.1"/>
    </source>
</evidence>
<protein>
    <submittedName>
        <fullName evidence="1">Uncharacterized protein</fullName>
    </submittedName>
</protein>
<dbReference type="GO" id="GO:0006310">
    <property type="term" value="P:DNA recombination"/>
    <property type="evidence" value="ECO:0007669"/>
    <property type="project" value="InterPro"/>
</dbReference>
<name>A0A0F9CDB3_9ZZZZ</name>
<gene>
    <name evidence="1" type="ORF">LCGC14_2415910</name>
</gene>
<dbReference type="Gene3D" id="3.30.1330.70">
    <property type="entry name" value="Holliday junction resolvase RusA"/>
    <property type="match status" value="1"/>
</dbReference>
<dbReference type="InterPro" id="IPR036614">
    <property type="entry name" value="RusA-like_sf"/>
</dbReference>
<dbReference type="GO" id="GO:0000287">
    <property type="term" value="F:magnesium ion binding"/>
    <property type="evidence" value="ECO:0007669"/>
    <property type="project" value="InterPro"/>
</dbReference>